<keyword evidence="4" id="KW-1185">Reference proteome</keyword>
<organism evidence="3 4">
    <name type="scientific">Ancylostoma ceylanicum</name>
    <dbReference type="NCBI Taxonomy" id="53326"/>
    <lineage>
        <taxon>Eukaryota</taxon>
        <taxon>Metazoa</taxon>
        <taxon>Ecdysozoa</taxon>
        <taxon>Nematoda</taxon>
        <taxon>Chromadorea</taxon>
        <taxon>Rhabditida</taxon>
        <taxon>Rhabditina</taxon>
        <taxon>Rhabditomorpha</taxon>
        <taxon>Strongyloidea</taxon>
        <taxon>Ancylostomatidae</taxon>
        <taxon>Ancylostomatinae</taxon>
        <taxon>Ancylostoma</taxon>
    </lineage>
</organism>
<dbReference type="PANTHER" id="PTHR15644">
    <property type="entry name" value="OSTEOPETROSIS ASSOCIATED TRANSMEMBRANE PROTEIN 1"/>
    <property type="match status" value="1"/>
</dbReference>
<feature type="signal peptide" evidence="2">
    <location>
        <begin position="1"/>
        <end position="17"/>
    </location>
</feature>
<evidence type="ECO:0000256" key="2">
    <source>
        <dbReference type="SAM" id="SignalP"/>
    </source>
</evidence>
<dbReference type="InterPro" id="IPR019172">
    <property type="entry name" value="Osteopetrosis-assoc_TM_1"/>
</dbReference>
<gene>
    <name evidence="3" type="ORF">ANCCEY_01766</name>
</gene>
<evidence type="ECO:0000256" key="1">
    <source>
        <dbReference type="SAM" id="Phobius"/>
    </source>
</evidence>
<protein>
    <submittedName>
        <fullName evidence="3">Uncharacterized protein</fullName>
    </submittedName>
</protein>
<keyword evidence="1" id="KW-1133">Transmembrane helix</keyword>
<dbReference type="GO" id="GO:0005829">
    <property type="term" value="C:cytosol"/>
    <property type="evidence" value="ECO:0007669"/>
    <property type="project" value="TreeGrafter"/>
</dbReference>
<feature type="chain" id="PRO_5002307819" evidence="2">
    <location>
        <begin position="18"/>
        <end position="310"/>
    </location>
</feature>
<dbReference type="AlphaFoldDB" id="A0A0D6MCL6"/>
<evidence type="ECO:0000313" key="4">
    <source>
        <dbReference type="Proteomes" id="UP000054495"/>
    </source>
</evidence>
<feature type="transmembrane region" description="Helical" evidence="1">
    <location>
        <begin position="245"/>
        <end position="264"/>
    </location>
</feature>
<dbReference type="PANTHER" id="PTHR15644:SF2">
    <property type="entry name" value="OSTEOPETROSIS-ASSOCIATED TRANSMEMBRANE PROTEIN 1"/>
    <property type="match status" value="1"/>
</dbReference>
<keyword evidence="1" id="KW-0472">Membrane</keyword>
<proteinExistence type="predicted"/>
<evidence type="ECO:0000313" key="3">
    <source>
        <dbReference type="EMBL" id="EPB79127.1"/>
    </source>
</evidence>
<keyword evidence="1" id="KW-0812">Transmembrane</keyword>
<dbReference type="Pfam" id="PF09777">
    <property type="entry name" value="OSTMP1"/>
    <property type="match status" value="1"/>
</dbReference>
<dbReference type="EMBL" id="KE124799">
    <property type="protein sequence ID" value="EPB79127.1"/>
    <property type="molecule type" value="Genomic_DNA"/>
</dbReference>
<sequence>MVVLTGSILFLAFAVFADPVLNNAPFTADPWDVDGPCQEYVEKFARVQANMVQCATNWSIPPKVCTNCWEQYIAFKQVEYETKHLDKVFSLDNRTCTQVIYDNYLLSYSYDISEALTSNIWAKSRCDSCLTITWNLTANDSRVDFANRTVQFQISANFIVKERLFQWRDCVANFTAADSEFDDKNPICSYCKSPFNKLFAFYWDIYVEPGVEFCVDVETTMNDTIHIWNDVWECAEKKDRRRDTVAVFVTMAGLLTITALFYASSYIQGGGQTRTLIRYSRMAPQGQRSRLLSSSASDNNISVYSVSGSS</sequence>
<accession>A0A0D6MCL6</accession>
<keyword evidence="2" id="KW-0732">Signal</keyword>
<reference evidence="3 4" key="1">
    <citation type="submission" date="2013-05" db="EMBL/GenBank/DDBJ databases">
        <title>Draft genome of the parasitic nematode Anyclostoma ceylanicum.</title>
        <authorList>
            <person name="Mitreva M."/>
        </authorList>
    </citation>
    <scope>NUCLEOTIDE SEQUENCE [LARGE SCALE GENOMIC DNA]</scope>
</reference>
<name>A0A0D6MCL6_9BILA</name>
<dbReference type="Proteomes" id="UP000054495">
    <property type="component" value="Unassembled WGS sequence"/>
</dbReference>